<feature type="transmembrane region" description="Helical" evidence="10">
    <location>
        <begin position="76"/>
        <end position="93"/>
    </location>
</feature>
<evidence type="ECO:0000256" key="5">
    <source>
        <dbReference type="ARBA" id="ARBA00022741"/>
    </source>
</evidence>
<evidence type="ECO:0000256" key="7">
    <source>
        <dbReference type="ARBA" id="ARBA00022840"/>
    </source>
</evidence>
<evidence type="ECO:0000256" key="8">
    <source>
        <dbReference type="ARBA" id="ARBA00023012"/>
    </source>
</evidence>
<evidence type="ECO:0000313" key="13">
    <source>
        <dbReference type="EMBL" id="SHN19976.1"/>
    </source>
</evidence>
<keyword evidence="10" id="KW-0812">Transmembrane</keyword>
<evidence type="ECO:0000259" key="11">
    <source>
        <dbReference type="Pfam" id="PF02518"/>
    </source>
</evidence>
<dbReference type="InterPro" id="IPR036890">
    <property type="entry name" value="HATPase_C_sf"/>
</dbReference>
<evidence type="ECO:0000259" key="12">
    <source>
        <dbReference type="Pfam" id="PF07730"/>
    </source>
</evidence>
<dbReference type="SUPFAM" id="SSF55874">
    <property type="entry name" value="ATPase domain of HSP90 chaperone/DNA topoisomerase II/histidine kinase"/>
    <property type="match status" value="1"/>
</dbReference>
<keyword evidence="10" id="KW-1133">Transmembrane helix</keyword>
<feature type="transmembrane region" description="Helical" evidence="10">
    <location>
        <begin position="54"/>
        <end position="70"/>
    </location>
</feature>
<dbReference type="Pfam" id="PF07730">
    <property type="entry name" value="HisKA_3"/>
    <property type="match status" value="1"/>
</dbReference>
<organism evidence="13 14">
    <name type="scientific">Cryptosporangium aurantiacum</name>
    <dbReference type="NCBI Taxonomy" id="134849"/>
    <lineage>
        <taxon>Bacteria</taxon>
        <taxon>Bacillati</taxon>
        <taxon>Actinomycetota</taxon>
        <taxon>Actinomycetes</taxon>
        <taxon>Cryptosporangiales</taxon>
        <taxon>Cryptosporangiaceae</taxon>
        <taxon>Cryptosporangium</taxon>
    </lineage>
</organism>
<feature type="region of interest" description="Disordered" evidence="9">
    <location>
        <begin position="337"/>
        <end position="369"/>
    </location>
</feature>
<dbReference type="GO" id="GO:0005524">
    <property type="term" value="F:ATP binding"/>
    <property type="evidence" value="ECO:0007669"/>
    <property type="project" value="UniProtKB-KW"/>
</dbReference>
<evidence type="ECO:0000313" key="14">
    <source>
        <dbReference type="Proteomes" id="UP000184440"/>
    </source>
</evidence>
<dbReference type="STRING" id="134849.SAMN05443668_103612"/>
<keyword evidence="10" id="KW-0472">Membrane</keyword>
<protein>
    <recommendedName>
        <fullName evidence="2">histidine kinase</fullName>
        <ecNumber evidence="2">2.7.13.3</ecNumber>
    </recommendedName>
</protein>
<feature type="domain" description="Signal transduction histidine kinase subgroup 3 dimerisation and phosphoacceptor" evidence="12">
    <location>
        <begin position="164"/>
        <end position="229"/>
    </location>
</feature>
<dbReference type="GO" id="GO:0016020">
    <property type="term" value="C:membrane"/>
    <property type="evidence" value="ECO:0007669"/>
    <property type="project" value="InterPro"/>
</dbReference>
<dbReference type="EMBL" id="FRCS01000003">
    <property type="protein sequence ID" value="SHN19976.1"/>
    <property type="molecule type" value="Genomic_DNA"/>
</dbReference>
<comment type="catalytic activity">
    <reaction evidence="1">
        <text>ATP + protein L-histidine = ADP + protein N-phospho-L-histidine.</text>
        <dbReference type="EC" id="2.7.13.3"/>
    </reaction>
</comment>
<gene>
    <name evidence="13" type="ORF">SAMN05443668_103612</name>
</gene>
<keyword evidence="5" id="KW-0547">Nucleotide-binding</keyword>
<dbReference type="InterPro" id="IPR011712">
    <property type="entry name" value="Sig_transdc_His_kin_sub3_dim/P"/>
</dbReference>
<dbReference type="Proteomes" id="UP000184440">
    <property type="component" value="Unassembled WGS sequence"/>
</dbReference>
<keyword evidence="8" id="KW-0902">Two-component regulatory system</keyword>
<evidence type="ECO:0000256" key="4">
    <source>
        <dbReference type="ARBA" id="ARBA00022679"/>
    </source>
</evidence>
<sequence>MPVADGAVALLVLAAQLAPFVSDERPGGPQWSWLIYLPVLGVSLPVLWLRRAPFVVLMVTELAAATYSFFPDGPRQPVWYGPLVAMFAVAAYARRWQRITAIVVIACGASILTGSLDTAVRGTLLWTTAYALGRAWAARRAHVDALQERALHLQRERELEAERERSRIARDMHDILGHAVAVMIAQAEAGPVTIRQGPERTEAAFDAIASAGRDAMVQLRGILGVLDEGAQSRTRPPQASLAGVPELVERVSRSGGVAATVRESGTGGTLTAEAEVAAYRIVQEALTNVVKHARASTATVSLDWREGDLFLTVTDDGQGDTGGTGGRGLAGITQRASGCGGSAQAGPTPHGRGYTVSARLPGRETEMTQ</sequence>
<accession>A0A1M7PRQ5</accession>
<feature type="transmembrane region" description="Helical" evidence="10">
    <location>
        <begin position="32"/>
        <end position="49"/>
    </location>
</feature>
<dbReference type="Pfam" id="PF02518">
    <property type="entry name" value="HATPase_c"/>
    <property type="match status" value="1"/>
</dbReference>
<dbReference type="AlphaFoldDB" id="A0A1M7PRQ5"/>
<feature type="domain" description="Histidine kinase/HSP90-like ATPase" evidence="11">
    <location>
        <begin position="275"/>
        <end position="361"/>
    </location>
</feature>
<evidence type="ECO:0000256" key="10">
    <source>
        <dbReference type="SAM" id="Phobius"/>
    </source>
</evidence>
<dbReference type="EC" id="2.7.13.3" evidence="2"/>
<evidence type="ECO:0000256" key="9">
    <source>
        <dbReference type="SAM" id="MobiDB-lite"/>
    </source>
</evidence>
<keyword evidence="4" id="KW-0808">Transferase</keyword>
<dbReference type="PANTHER" id="PTHR24421">
    <property type="entry name" value="NITRATE/NITRITE SENSOR PROTEIN NARX-RELATED"/>
    <property type="match status" value="1"/>
</dbReference>
<keyword evidence="6 13" id="KW-0418">Kinase</keyword>
<dbReference type="GO" id="GO:0000155">
    <property type="term" value="F:phosphorelay sensor kinase activity"/>
    <property type="evidence" value="ECO:0007669"/>
    <property type="project" value="InterPro"/>
</dbReference>
<dbReference type="InterPro" id="IPR050482">
    <property type="entry name" value="Sensor_HK_TwoCompSys"/>
</dbReference>
<dbReference type="GO" id="GO:0046983">
    <property type="term" value="F:protein dimerization activity"/>
    <property type="evidence" value="ECO:0007669"/>
    <property type="project" value="InterPro"/>
</dbReference>
<evidence type="ECO:0000256" key="6">
    <source>
        <dbReference type="ARBA" id="ARBA00022777"/>
    </source>
</evidence>
<dbReference type="InterPro" id="IPR003594">
    <property type="entry name" value="HATPase_dom"/>
</dbReference>
<dbReference type="PANTHER" id="PTHR24421:SF10">
    <property type="entry name" value="NITRATE_NITRITE SENSOR PROTEIN NARQ"/>
    <property type="match status" value="1"/>
</dbReference>
<evidence type="ECO:0000256" key="2">
    <source>
        <dbReference type="ARBA" id="ARBA00012438"/>
    </source>
</evidence>
<evidence type="ECO:0000256" key="3">
    <source>
        <dbReference type="ARBA" id="ARBA00022553"/>
    </source>
</evidence>
<dbReference type="CDD" id="cd16917">
    <property type="entry name" value="HATPase_UhpB-NarQ-NarX-like"/>
    <property type="match status" value="1"/>
</dbReference>
<keyword evidence="3" id="KW-0597">Phosphoprotein</keyword>
<name>A0A1M7PRQ5_9ACTN</name>
<keyword evidence="14" id="KW-1185">Reference proteome</keyword>
<reference evidence="13 14" key="1">
    <citation type="submission" date="2016-11" db="EMBL/GenBank/DDBJ databases">
        <authorList>
            <person name="Jaros S."/>
            <person name="Januszkiewicz K."/>
            <person name="Wedrychowicz H."/>
        </authorList>
    </citation>
    <scope>NUCLEOTIDE SEQUENCE [LARGE SCALE GENOMIC DNA]</scope>
    <source>
        <strain evidence="13 14">DSM 46144</strain>
    </source>
</reference>
<dbReference type="Gene3D" id="1.20.5.1930">
    <property type="match status" value="1"/>
</dbReference>
<evidence type="ECO:0000256" key="1">
    <source>
        <dbReference type="ARBA" id="ARBA00000085"/>
    </source>
</evidence>
<dbReference type="Gene3D" id="3.30.565.10">
    <property type="entry name" value="Histidine kinase-like ATPase, C-terminal domain"/>
    <property type="match status" value="1"/>
</dbReference>
<proteinExistence type="predicted"/>
<keyword evidence="7" id="KW-0067">ATP-binding</keyword>